<reference evidence="4" key="1">
    <citation type="journal article" date="2021" name="PeerJ">
        <title>Extensive microbial diversity within the chicken gut microbiome revealed by metagenomics and culture.</title>
        <authorList>
            <person name="Gilroy R."/>
            <person name="Ravi A."/>
            <person name="Getino M."/>
            <person name="Pursley I."/>
            <person name="Horton D.L."/>
            <person name="Alikhan N.F."/>
            <person name="Baker D."/>
            <person name="Gharbi K."/>
            <person name="Hall N."/>
            <person name="Watson M."/>
            <person name="Adriaenssens E.M."/>
            <person name="Foster-Nyarko E."/>
            <person name="Jarju S."/>
            <person name="Secka A."/>
            <person name="Antonio M."/>
            <person name="Oren A."/>
            <person name="Chaudhuri R.R."/>
            <person name="La Ragione R."/>
            <person name="Hildebrand F."/>
            <person name="Pallen M.J."/>
        </authorList>
    </citation>
    <scope>NUCLEOTIDE SEQUENCE</scope>
    <source>
        <strain evidence="4">ChiGjej6B6-1540</strain>
    </source>
</reference>
<keyword evidence="2" id="KW-0732">Signal</keyword>
<reference evidence="4" key="2">
    <citation type="submission" date="2021-04" db="EMBL/GenBank/DDBJ databases">
        <authorList>
            <person name="Gilroy R."/>
        </authorList>
    </citation>
    <scope>NUCLEOTIDE SEQUENCE</scope>
    <source>
        <strain evidence="4">ChiGjej6B6-1540</strain>
    </source>
</reference>
<feature type="signal peptide" evidence="2">
    <location>
        <begin position="1"/>
        <end position="26"/>
    </location>
</feature>
<evidence type="ECO:0000256" key="2">
    <source>
        <dbReference type="SAM" id="SignalP"/>
    </source>
</evidence>
<dbReference type="AlphaFoldDB" id="A0A9D1UNW5"/>
<dbReference type="InterPro" id="IPR044060">
    <property type="entry name" value="Bacterial_rp_domain"/>
</dbReference>
<comment type="caution">
    <text evidence="4">The sequence shown here is derived from an EMBL/GenBank/DDBJ whole genome shotgun (WGS) entry which is preliminary data.</text>
</comment>
<evidence type="ECO:0000256" key="1">
    <source>
        <dbReference type="ARBA" id="ARBA00022737"/>
    </source>
</evidence>
<evidence type="ECO:0000313" key="5">
    <source>
        <dbReference type="Proteomes" id="UP000824192"/>
    </source>
</evidence>
<feature type="domain" description="SLH" evidence="3">
    <location>
        <begin position="351"/>
        <end position="407"/>
    </location>
</feature>
<evidence type="ECO:0000313" key="4">
    <source>
        <dbReference type="EMBL" id="HIW93556.1"/>
    </source>
</evidence>
<dbReference type="EMBL" id="DXGA01000074">
    <property type="protein sequence ID" value="HIW93556.1"/>
    <property type="molecule type" value="Genomic_DNA"/>
</dbReference>
<evidence type="ECO:0000259" key="3">
    <source>
        <dbReference type="PROSITE" id="PS51272"/>
    </source>
</evidence>
<dbReference type="Pfam" id="PF18998">
    <property type="entry name" value="Flg_new_2"/>
    <property type="match status" value="1"/>
</dbReference>
<dbReference type="Proteomes" id="UP000824192">
    <property type="component" value="Unassembled WGS sequence"/>
</dbReference>
<dbReference type="Pfam" id="PF00395">
    <property type="entry name" value="SLH"/>
    <property type="match status" value="3"/>
</dbReference>
<name>A0A9D1UNW5_9FIRM</name>
<protein>
    <submittedName>
        <fullName evidence="4">S-layer homology domain-containing protein</fullName>
    </submittedName>
</protein>
<accession>A0A9D1UNW5</accession>
<sequence length="407" mass="42012">MKRTRIISLLLTLALTAALLVTPAAAAGAAPRLTVSSQEAQNSQTVGFTGLPADCQSLQVTLHLSDETATYLFTPDTALGRPGIHTTAKQDGGAVTIYVTAKSGVLTENGSLTLGELSAGDKTFTVDSASDLKLLDEASAEETYPTVEEGEESIVGPGVTSSWAIDVSKVSGGQLTVSASRAGKGETISVTAKADSGYVLDKVEVTSAAGSTITLKDKGNGQFTFTMPASKVTVSAVFAAQDSAVPFADVSPSAWYYQAVEYVYGAGLMSGVDGASFAPNVTTTRGMLMTILARMDGVDTTGSDPWYAKGMEWAVAQGVSDGTNPQGTITREQLAAMLYRYSGSPAVDSGALNFTDADKVSAWASDAVKWAVAGGVISGKGNNMLDPQGNATRAEVAQMLYNFSKIG</sequence>
<dbReference type="InterPro" id="IPR001119">
    <property type="entry name" value="SLH_dom"/>
</dbReference>
<feature type="domain" description="SLH" evidence="3">
    <location>
        <begin position="243"/>
        <end position="306"/>
    </location>
</feature>
<proteinExistence type="predicted"/>
<organism evidence="4 5">
    <name type="scientific">Candidatus Flavonifractor merdipullorum</name>
    <dbReference type="NCBI Taxonomy" id="2838590"/>
    <lineage>
        <taxon>Bacteria</taxon>
        <taxon>Bacillati</taxon>
        <taxon>Bacillota</taxon>
        <taxon>Clostridia</taxon>
        <taxon>Eubacteriales</taxon>
        <taxon>Oscillospiraceae</taxon>
        <taxon>Flavonifractor</taxon>
    </lineage>
</organism>
<keyword evidence="1" id="KW-0677">Repeat</keyword>
<gene>
    <name evidence="4" type="ORF">H9868_03345</name>
</gene>
<feature type="chain" id="PRO_5038978575" evidence="2">
    <location>
        <begin position="27"/>
        <end position="407"/>
    </location>
</feature>
<dbReference type="PROSITE" id="PS51272">
    <property type="entry name" value="SLH"/>
    <property type="match status" value="2"/>
</dbReference>